<dbReference type="EMBL" id="DVIR01000059">
    <property type="protein sequence ID" value="HIS25043.1"/>
    <property type="molecule type" value="Genomic_DNA"/>
</dbReference>
<dbReference type="AlphaFoldDB" id="A0A9D1EP42"/>
<dbReference type="SUPFAM" id="SSF63825">
    <property type="entry name" value="YWTD domain"/>
    <property type="match status" value="1"/>
</dbReference>
<evidence type="ECO:0000313" key="2">
    <source>
        <dbReference type="EMBL" id="HIS25043.1"/>
    </source>
</evidence>
<dbReference type="Proteomes" id="UP000823982">
    <property type="component" value="Unassembled WGS sequence"/>
</dbReference>
<gene>
    <name evidence="2" type="ORF">IAD01_06545</name>
</gene>
<protein>
    <recommendedName>
        <fullName evidence="4">DUF5050 domain-containing protein</fullName>
    </recommendedName>
</protein>
<feature type="signal peptide" evidence="1">
    <location>
        <begin position="1"/>
        <end position="26"/>
    </location>
</feature>
<keyword evidence="1" id="KW-0732">Signal</keyword>
<evidence type="ECO:0000313" key="3">
    <source>
        <dbReference type="Proteomes" id="UP000823982"/>
    </source>
</evidence>
<evidence type="ECO:0008006" key="4">
    <source>
        <dbReference type="Google" id="ProtNLM"/>
    </source>
</evidence>
<evidence type="ECO:0000256" key="1">
    <source>
        <dbReference type="SAM" id="SignalP"/>
    </source>
</evidence>
<dbReference type="PROSITE" id="PS51257">
    <property type="entry name" value="PROKAR_LIPOPROTEIN"/>
    <property type="match status" value="1"/>
</dbReference>
<proteinExistence type="predicted"/>
<sequence>MKIKKSAAICILTLAGVLLCSCSGDASNSPAVTEEVQTSGNGGEFSEVVNDESENRLVGYEPTPQNGYISGTGCMTSDGENYYVSVRSSGEGGENRYFICKVDRKTAQAQKLCCDPDCDHESNACQAAVENMPYSLAVWDGVLYWAETSGGNGSYETSIVCEDVGGSQHRLVASLGTSNSSTTDVVFCDGKAYVANPSFCDDCLLASIDLNGGETVHCIEKPEGGYLEELSYFDGHFYAVVSRSEDSKTMKSVYMLDPKTSESSLIIDAEDINIHVVSSDKAYYNDGFIGGEYQPGEGFKAMAVRDFGQLRQISLIDGTAEDVCCLGTVVEGDGLYRHTAAVTDDYYAVLYYDDEYNYSVAVKNLADESVSVYELGALEQVAFEGQSGLNIGITSCGCDGENLYIVAEKVESDGGETAVSDLPVKYTVIYSVSLSGEGVSVIYDDR</sequence>
<comment type="caution">
    <text evidence="2">The sequence shown here is derived from an EMBL/GenBank/DDBJ whole genome shotgun (WGS) entry which is preliminary data.</text>
</comment>
<name>A0A9D1EP42_9FIRM</name>
<reference evidence="2" key="2">
    <citation type="journal article" date="2021" name="PeerJ">
        <title>Extensive microbial diversity within the chicken gut microbiome revealed by metagenomics and culture.</title>
        <authorList>
            <person name="Gilroy R."/>
            <person name="Ravi A."/>
            <person name="Getino M."/>
            <person name="Pursley I."/>
            <person name="Horton D.L."/>
            <person name="Alikhan N.F."/>
            <person name="Baker D."/>
            <person name="Gharbi K."/>
            <person name="Hall N."/>
            <person name="Watson M."/>
            <person name="Adriaenssens E.M."/>
            <person name="Foster-Nyarko E."/>
            <person name="Jarju S."/>
            <person name="Secka A."/>
            <person name="Antonio M."/>
            <person name="Oren A."/>
            <person name="Chaudhuri R.R."/>
            <person name="La Ragione R."/>
            <person name="Hildebrand F."/>
            <person name="Pallen M.J."/>
        </authorList>
    </citation>
    <scope>NUCLEOTIDE SEQUENCE</scope>
    <source>
        <strain evidence="2">CHK157-1446</strain>
    </source>
</reference>
<organism evidence="2 3">
    <name type="scientific">Candidatus Faeciplasma gallinarum</name>
    <dbReference type="NCBI Taxonomy" id="2840799"/>
    <lineage>
        <taxon>Bacteria</taxon>
        <taxon>Bacillati</taxon>
        <taxon>Bacillota</taxon>
        <taxon>Clostridia</taxon>
        <taxon>Eubacteriales</taxon>
        <taxon>Oscillospiraceae</taxon>
        <taxon>Oscillospiraceae incertae sedis</taxon>
        <taxon>Candidatus Faeciplasma</taxon>
    </lineage>
</organism>
<accession>A0A9D1EP42</accession>
<feature type="chain" id="PRO_5038415087" description="DUF5050 domain-containing protein" evidence="1">
    <location>
        <begin position="27"/>
        <end position="446"/>
    </location>
</feature>
<reference evidence="2" key="1">
    <citation type="submission" date="2020-10" db="EMBL/GenBank/DDBJ databases">
        <authorList>
            <person name="Gilroy R."/>
        </authorList>
    </citation>
    <scope>NUCLEOTIDE SEQUENCE</scope>
    <source>
        <strain evidence="2">CHK157-1446</strain>
    </source>
</reference>